<dbReference type="Gene3D" id="1.25.40.380">
    <property type="entry name" value="Protein of unknown function DUF1810"/>
    <property type="match status" value="1"/>
</dbReference>
<dbReference type="RefSeq" id="WP_091149892.1">
    <property type="nucleotide sequence ID" value="NZ_FNAI01000005.1"/>
</dbReference>
<dbReference type="SUPFAM" id="SSF140736">
    <property type="entry name" value="Rv1873-like"/>
    <property type="match status" value="1"/>
</dbReference>
<reference evidence="1 2" key="1">
    <citation type="submission" date="2016-10" db="EMBL/GenBank/DDBJ databases">
        <authorList>
            <person name="de Groot N.N."/>
        </authorList>
    </citation>
    <scope>NUCLEOTIDE SEQUENCE [LARGE SCALE GENOMIC DNA]</scope>
    <source>
        <strain evidence="1 2">47C3B</strain>
    </source>
</reference>
<sequence length="137" mass="15392">MSDLKRFLNAQQRDYATALSEIKSGRKRSHWMWYIFPQIAGLGYSDMAKRFAIADLSEATEYLAHPVLGKRLKEIAAALLELDSHNATQVMGSPDDLKLRSSMTLFALVEGTDSVFTAVLKKFFDGHKDPATLQLVR</sequence>
<organism evidence="1 2">
    <name type="scientific">Mucilaginibacter pineti</name>
    <dbReference type="NCBI Taxonomy" id="1391627"/>
    <lineage>
        <taxon>Bacteria</taxon>
        <taxon>Pseudomonadati</taxon>
        <taxon>Bacteroidota</taxon>
        <taxon>Sphingobacteriia</taxon>
        <taxon>Sphingobacteriales</taxon>
        <taxon>Sphingobacteriaceae</taxon>
        <taxon>Mucilaginibacter</taxon>
    </lineage>
</organism>
<evidence type="ECO:0000313" key="1">
    <source>
        <dbReference type="EMBL" id="SDE35601.1"/>
    </source>
</evidence>
<dbReference type="Proteomes" id="UP000199072">
    <property type="component" value="Unassembled WGS sequence"/>
</dbReference>
<evidence type="ECO:0000313" key="2">
    <source>
        <dbReference type="Proteomes" id="UP000199072"/>
    </source>
</evidence>
<dbReference type="AlphaFoldDB" id="A0A1G7C8E1"/>
<dbReference type="Pfam" id="PF08837">
    <property type="entry name" value="DUF1810"/>
    <property type="match status" value="1"/>
</dbReference>
<dbReference type="OrthoDB" id="9801870at2"/>
<dbReference type="EMBL" id="FNAI01000005">
    <property type="protein sequence ID" value="SDE35601.1"/>
    <property type="molecule type" value="Genomic_DNA"/>
</dbReference>
<dbReference type="InterPro" id="IPR036287">
    <property type="entry name" value="Rv1873-like_sf"/>
</dbReference>
<dbReference type="PIRSF" id="PIRSF008546">
    <property type="entry name" value="UCP008546"/>
    <property type="match status" value="1"/>
</dbReference>
<dbReference type="STRING" id="1391627.SAMN05216464_105330"/>
<protein>
    <submittedName>
        <fullName evidence="1">Uncharacterized protein, DUF1810 family</fullName>
    </submittedName>
</protein>
<proteinExistence type="predicted"/>
<name>A0A1G7C8E1_9SPHI</name>
<keyword evidence="2" id="KW-1185">Reference proteome</keyword>
<dbReference type="InterPro" id="IPR014937">
    <property type="entry name" value="DUF1810"/>
</dbReference>
<accession>A0A1G7C8E1</accession>
<gene>
    <name evidence="1" type="ORF">SAMN05216464_105330</name>
</gene>